<comment type="caution">
    <text evidence="13">The sequence shown here is derived from an EMBL/GenBank/DDBJ whole genome shotgun (WGS) entry which is preliminary data.</text>
</comment>
<dbReference type="SUPFAM" id="SSF49879">
    <property type="entry name" value="SMAD/FHA domain"/>
    <property type="match status" value="1"/>
</dbReference>
<dbReference type="VEuPathDB" id="FungiDB:SPBR_00385"/>
<keyword evidence="3" id="KW-0723">Serine/threonine-protein kinase</keyword>
<feature type="binding site" evidence="9">
    <location>
        <position position="204"/>
    </location>
    <ligand>
        <name>ATP</name>
        <dbReference type="ChEBI" id="CHEBI:30616"/>
    </ligand>
</feature>
<evidence type="ECO:0000313" key="13">
    <source>
        <dbReference type="EMBL" id="KIH89970.1"/>
    </source>
</evidence>
<feature type="domain" description="Protein kinase" evidence="12">
    <location>
        <begin position="175"/>
        <end position="435"/>
    </location>
</feature>
<keyword evidence="14" id="KW-1185">Reference proteome</keyword>
<evidence type="ECO:0000256" key="2">
    <source>
        <dbReference type="ARBA" id="ARBA00012513"/>
    </source>
</evidence>
<dbReference type="Gene3D" id="2.60.200.20">
    <property type="match status" value="1"/>
</dbReference>
<evidence type="ECO:0000256" key="6">
    <source>
        <dbReference type="ARBA" id="ARBA00022840"/>
    </source>
</evidence>
<evidence type="ECO:0000256" key="3">
    <source>
        <dbReference type="ARBA" id="ARBA00022527"/>
    </source>
</evidence>
<dbReference type="SUPFAM" id="SSF56112">
    <property type="entry name" value="Protein kinase-like (PK-like)"/>
    <property type="match status" value="1"/>
</dbReference>
<dbReference type="PROSITE" id="PS00108">
    <property type="entry name" value="PROTEIN_KINASE_ST"/>
    <property type="match status" value="1"/>
</dbReference>
<dbReference type="RefSeq" id="XP_040617980.1">
    <property type="nucleotide sequence ID" value="XM_040758704.1"/>
</dbReference>
<dbReference type="InterPro" id="IPR017441">
    <property type="entry name" value="Protein_kinase_ATP_BS"/>
</dbReference>
<comment type="catalytic activity">
    <reaction evidence="8">
        <text>L-seryl-[protein] + ATP = O-phospho-L-seryl-[protein] + ADP + H(+)</text>
        <dbReference type="Rhea" id="RHEA:17989"/>
        <dbReference type="Rhea" id="RHEA-COMP:9863"/>
        <dbReference type="Rhea" id="RHEA-COMP:11604"/>
        <dbReference type="ChEBI" id="CHEBI:15378"/>
        <dbReference type="ChEBI" id="CHEBI:29999"/>
        <dbReference type="ChEBI" id="CHEBI:30616"/>
        <dbReference type="ChEBI" id="CHEBI:83421"/>
        <dbReference type="ChEBI" id="CHEBI:456216"/>
        <dbReference type="EC" id="2.7.11.1"/>
    </reaction>
</comment>
<dbReference type="Proteomes" id="UP000031575">
    <property type="component" value="Unassembled WGS sequence"/>
</dbReference>
<evidence type="ECO:0000259" key="11">
    <source>
        <dbReference type="PROSITE" id="PS50006"/>
    </source>
</evidence>
<evidence type="ECO:0000259" key="12">
    <source>
        <dbReference type="PROSITE" id="PS50011"/>
    </source>
</evidence>
<keyword evidence="5" id="KW-0418">Kinase</keyword>
<proteinExistence type="inferred from homology"/>
<organism evidence="13 14">
    <name type="scientific">Sporothrix brasiliensis 5110</name>
    <dbReference type="NCBI Taxonomy" id="1398154"/>
    <lineage>
        <taxon>Eukaryota</taxon>
        <taxon>Fungi</taxon>
        <taxon>Dikarya</taxon>
        <taxon>Ascomycota</taxon>
        <taxon>Pezizomycotina</taxon>
        <taxon>Sordariomycetes</taxon>
        <taxon>Sordariomycetidae</taxon>
        <taxon>Ophiostomatales</taxon>
        <taxon>Ophiostomataceae</taxon>
        <taxon>Sporothrix</taxon>
    </lineage>
</organism>
<dbReference type="GeneID" id="63673625"/>
<dbReference type="InterPro" id="IPR000719">
    <property type="entry name" value="Prot_kinase_dom"/>
</dbReference>
<evidence type="ECO:0000313" key="14">
    <source>
        <dbReference type="Proteomes" id="UP000031575"/>
    </source>
</evidence>
<dbReference type="Gene3D" id="1.10.510.10">
    <property type="entry name" value="Transferase(Phosphotransferase) domain 1"/>
    <property type="match status" value="1"/>
</dbReference>
<evidence type="ECO:0000256" key="5">
    <source>
        <dbReference type="ARBA" id="ARBA00022777"/>
    </source>
</evidence>
<dbReference type="Pfam" id="PF00498">
    <property type="entry name" value="FHA"/>
    <property type="match status" value="1"/>
</dbReference>
<comment type="similarity">
    <text evidence="1">Belongs to the protein kinase superfamily. CAMK Ser/Thr protein kinase family. CHEK2 subfamily.</text>
</comment>
<dbReference type="GO" id="GO:0005634">
    <property type="term" value="C:nucleus"/>
    <property type="evidence" value="ECO:0007669"/>
    <property type="project" value="TreeGrafter"/>
</dbReference>
<keyword evidence="4 9" id="KW-0547">Nucleotide-binding</keyword>
<evidence type="ECO:0000256" key="7">
    <source>
        <dbReference type="ARBA" id="ARBA00047899"/>
    </source>
</evidence>
<feature type="domain" description="FHA" evidence="11">
    <location>
        <begin position="56"/>
        <end position="103"/>
    </location>
</feature>
<feature type="compositionally biased region" description="Polar residues" evidence="10">
    <location>
        <begin position="566"/>
        <end position="577"/>
    </location>
</feature>
<name>A0A0C2ISY8_9PEZI</name>
<accession>A0A0C2ISY8</accession>
<dbReference type="GO" id="GO:0005524">
    <property type="term" value="F:ATP binding"/>
    <property type="evidence" value="ECO:0007669"/>
    <property type="project" value="UniProtKB-UniRule"/>
</dbReference>
<dbReference type="PROSITE" id="PS00107">
    <property type="entry name" value="PROTEIN_KINASE_ATP"/>
    <property type="match status" value="1"/>
</dbReference>
<dbReference type="EMBL" id="AWTV01000008">
    <property type="protein sequence ID" value="KIH89970.1"/>
    <property type="molecule type" value="Genomic_DNA"/>
</dbReference>
<dbReference type="InterPro" id="IPR008984">
    <property type="entry name" value="SMAD_FHA_dom_sf"/>
</dbReference>
<dbReference type="PANTHER" id="PTHR44167:SF24">
    <property type="entry name" value="SERINE_THREONINE-PROTEIN KINASE CHK2"/>
    <property type="match status" value="1"/>
</dbReference>
<dbReference type="OrthoDB" id="4062651at2759"/>
<dbReference type="AlphaFoldDB" id="A0A0C2ISY8"/>
<dbReference type="InterPro" id="IPR008271">
    <property type="entry name" value="Ser/Thr_kinase_AS"/>
</dbReference>
<dbReference type="PROSITE" id="PS50011">
    <property type="entry name" value="PROTEIN_KINASE_DOM"/>
    <property type="match status" value="1"/>
</dbReference>
<keyword evidence="6 9" id="KW-0067">ATP-binding</keyword>
<dbReference type="HOGENOM" id="CLU_479042_0_0_1"/>
<sequence length="577" mass="64870">MDFLPPVGTGPSFFLVPDNHNAQKVINDPNNAAYVDEKDGEPALHLDFTGLVNDKITLGRSNCTITLPDHYGAGIQRRHCYFRCNSSTGAVILNDESSTRTTLAYDQDADFSVPMSQAMNSVVVTRRFNRNIAIGNRKYYKFKLVWDGDEPVRNFLTQHPNQFGPESFDTTKARYIQGQVLGMGGFGLVRKAVNIHSGHAMAVKRFYNLEGKGHIMAIREINNMLKLSSNNAKKHDHILPILDVVYDKEQYRWIEIFMPLRDGSVYTLIEEADRALSDAQIAEQVLYQMAKALKFMAKYKMVHRDIKHANILYETRMQHDGVTPYYHFQLADFNLSNESAQARTFAGTPVFMAPEVYDRQLQSCTADIWSLFVTIVWIYNFDGFRTYSADNGFELRDKITGIAQHELFQHIRDMAIQDPSRRVSARELVARLEGTSTSGRADRTMGTGLHDDGDGAYGYVPYITDDVAQSFSNTFGSSSRQSMMSSSAMNGFSAMAEFSLAGGTMMPNPYQNGLIDEHYEYTDQFPRNEEVELDATAGFAESKVEDGEDEPGSGDEDRHNKGTEAESATPTYAFTTD</sequence>
<dbReference type="PANTHER" id="PTHR44167">
    <property type="entry name" value="OVARIAN-SPECIFIC SERINE/THREONINE-PROTEIN KINASE LOK-RELATED"/>
    <property type="match status" value="1"/>
</dbReference>
<dbReference type="InterPro" id="IPR000253">
    <property type="entry name" value="FHA_dom"/>
</dbReference>
<dbReference type="SMART" id="SM00220">
    <property type="entry name" value="S_TKc"/>
    <property type="match status" value="1"/>
</dbReference>
<evidence type="ECO:0000256" key="9">
    <source>
        <dbReference type="PROSITE-ProRule" id="PRU10141"/>
    </source>
</evidence>
<dbReference type="PROSITE" id="PS50006">
    <property type="entry name" value="FHA_DOMAIN"/>
    <property type="match status" value="1"/>
</dbReference>
<dbReference type="CDD" id="cd00060">
    <property type="entry name" value="FHA"/>
    <property type="match status" value="1"/>
</dbReference>
<evidence type="ECO:0000256" key="4">
    <source>
        <dbReference type="ARBA" id="ARBA00022741"/>
    </source>
</evidence>
<feature type="region of interest" description="Disordered" evidence="10">
    <location>
        <begin position="535"/>
        <end position="577"/>
    </location>
</feature>
<dbReference type="EC" id="2.7.11.1" evidence="2"/>
<comment type="catalytic activity">
    <reaction evidence="7">
        <text>L-threonyl-[protein] + ATP = O-phospho-L-threonyl-[protein] + ADP + H(+)</text>
        <dbReference type="Rhea" id="RHEA:46608"/>
        <dbReference type="Rhea" id="RHEA-COMP:11060"/>
        <dbReference type="Rhea" id="RHEA-COMP:11605"/>
        <dbReference type="ChEBI" id="CHEBI:15378"/>
        <dbReference type="ChEBI" id="CHEBI:30013"/>
        <dbReference type="ChEBI" id="CHEBI:30616"/>
        <dbReference type="ChEBI" id="CHEBI:61977"/>
        <dbReference type="ChEBI" id="CHEBI:456216"/>
        <dbReference type="EC" id="2.7.11.1"/>
    </reaction>
</comment>
<evidence type="ECO:0000256" key="8">
    <source>
        <dbReference type="ARBA" id="ARBA00048679"/>
    </source>
</evidence>
<protein>
    <recommendedName>
        <fullName evidence="2">non-specific serine/threonine protein kinase</fullName>
        <ecNumber evidence="2">2.7.11.1</ecNumber>
    </recommendedName>
</protein>
<keyword evidence="5" id="KW-0808">Transferase</keyword>
<dbReference type="InterPro" id="IPR011009">
    <property type="entry name" value="Kinase-like_dom_sf"/>
</dbReference>
<feature type="compositionally biased region" description="Basic and acidic residues" evidence="10">
    <location>
        <begin position="555"/>
        <end position="564"/>
    </location>
</feature>
<dbReference type="GO" id="GO:0004674">
    <property type="term" value="F:protein serine/threonine kinase activity"/>
    <property type="evidence" value="ECO:0007669"/>
    <property type="project" value="UniProtKB-KW"/>
</dbReference>
<dbReference type="CDD" id="cd00180">
    <property type="entry name" value="PKc"/>
    <property type="match status" value="1"/>
</dbReference>
<evidence type="ECO:0000256" key="1">
    <source>
        <dbReference type="ARBA" id="ARBA00005575"/>
    </source>
</evidence>
<gene>
    <name evidence="13" type="ORF">SPBR_00385</name>
</gene>
<evidence type="ECO:0000256" key="10">
    <source>
        <dbReference type="SAM" id="MobiDB-lite"/>
    </source>
</evidence>
<reference evidence="13 14" key="1">
    <citation type="journal article" date="2014" name="BMC Genomics">
        <title>Comparative genomics of the major fungal agents of human and animal Sporotrichosis: Sporothrix schenckii and Sporothrix brasiliensis.</title>
        <authorList>
            <person name="Teixeira M.M."/>
            <person name="de Almeida L.G."/>
            <person name="Kubitschek-Barreira P."/>
            <person name="Alves F.L."/>
            <person name="Kioshima E.S."/>
            <person name="Abadio A.K."/>
            <person name="Fernandes L."/>
            <person name="Derengowski L.S."/>
            <person name="Ferreira K.S."/>
            <person name="Souza R.C."/>
            <person name="Ruiz J.C."/>
            <person name="de Andrade N.C."/>
            <person name="Paes H.C."/>
            <person name="Nicola A.M."/>
            <person name="Albuquerque P."/>
            <person name="Gerber A.L."/>
            <person name="Martins V.P."/>
            <person name="Peconick L.D."/>
            <person name="Neto A.V."/>
            <person name="Chaucanez C.B."/>
            <person name="Silva P.A."/>
            <person name="Cunha O.L."/>
            <person name="de Oliveira F.F."/>
            <person name="dos Santos T.C."/>
            <person name="Barros A.L."/>
            <person name="Soares M.A."/>
            <person name="de Oliveira L.M."/>
            <person name="Marini M.M."/>
            <person name="Villalobos-Duno H."/>
            <person name="Cunha M.M."/>
            <person name="de Hoog S."/>
            <person name="da Silveira J.F."/>
            <person name="Henrissat B."/>
            <person name="Nino-Vega G.A."/>
            <person name="Cisalpino P.S."/>
            <person name="Mora-Montes H.M."/>
            <person name="Almeida S.R."/>
            <person name="Stajich J.E."/>
            <person name="Lopes-Bezerra L.M."/>
            <person name="Vasconcelos A.T."/>
            <person name="Felipe M.S."/>
        </authorList>
    </citation>
    <scope>NUCLEOTIDE SEQUENCE [LARGE SCALE GENOMIC DNA]</scope>
    <source>
        <strain evidence="13 14">5110</strain>
    </source>
</reference>
<dbReference type="GO" id="GO:0044773">
    <property type="term" value="P:mitotic DNA damage checkpoint signaling"/>
    <property type="evidence" value="ECO:0007669"/>
    <property type="project" value="TreeGrafter"/>
</dbReference>
<dbReference type="Pfam" id="PF00069">
    <property type="entry name" value="Pkinase"/>
    <property type="match status" value="1"/>
</dbReference>